<comment type="caution">
    <text evidence="2">The sequence shown here is derived from an EMBL/GenBank/DDBJ whole genome shotgun (WGS) entry which is preliminary data.</text>
</comment>
<evidence type="ECO:0000313" key="3">
    <source>
        <dbReference type="Proteomes" id="UP000596742"/>
    </source>
</evidence>
<protein>
    <submittedName>
        <fullName evidence="2">Uncharacterized protein</fullName>
    </submittedName>
</protein>
<feature type="non-terminal residue" evidence="2">
    <location>
        <position position="1"/>
    </location>
</feature>
<dbReference type="EMBL" id="UYJE01002868">
    <property type="protein sequence ID" value="VDI14409.1"/>
    <property type="molecule type" value="Genomic_DNA"/>
</dbReference>
<accession>A0A8B6D5K4</accession>
<feature type="compositionally biased region" description="Polar residues" evidence="1">
    <location>
        <begin position="1"/>
        <end position="11"/>
    </location>
</feature>
<reference evidence="2" key="1">
    <citation type="submission" date="2018-11" db="EMBL/GenBank/DDBJ databases">
        <authorList>
            <person name="Alioto T."/>
            <person name="Alioto T."/>
        </authorList>
    </citation>
    <scope>NUCLEOTIDE SEQUENCE</scope>
</reference>
<feature type="region of interest" description="Disordered" evidence="1">
    <location>
        <begin position="1"/>
        <end position="21"/>
    </location>
</feature>
<dbReference type="AlphaFoldDB" id="A0A8B6D5K4"/>
<dbReference type="Proteomes" id="UP000596742">
    <property type="component" value="Unassembled WGS sequence"/>
</dbReference>
<sequence length="116" mass="13881">LFSSLGDNTTLPGKARHRDKEHRGKHFQRMYKYKKYYIATCPNLDFSWSVYGEPQVVWERLIHIIRTYNELSPFELICFNLTFCFNLLKSKTCYQMKGKDIIDLISNYHHSEHGEE</sequence>
<organism evidence="2 3">
    <name type="scientific">Mytilus galloprovincialis</name>
    <name type="common">Mediterranean mussel</name>
    <dbReference type="NCBI Taxonomy" id="29158"/>
    <lineage>
        <taxon>Eukaryota</taxon>
        <taxon>Metazoa</taxon>
        <taxon>Spiralia</taxon>
        <taxon>Lophotrochozoa</taxon>
        <taxon>Mollusca</taxon>
        <taxon>Bivalvia</taxon>
        <taxon>Autobranchia</taxon>
        <taxon>Pteriomorphia</taxon>
        <taxon>Mytilida</taxon>
        <taxon>Mytiloidea</taxon>
        <taxon>Mytilidae</taxon>
        <taxon>Mytilinae</taxon>
        <taxon>Mytilus</taxon>
    </lineage>
</organism>
<proteinExistence type="predicted"/>
<gene>
    <name evidence="2" type="ORF">MGAL_10B062093</name>
</gene>
<keyword evidence="3" id="KW-1185">Reference proteome</keyword>
<evidence type="ECO:0000256" key="1">
    <source>
        <dbReference type="SAM" id="MobiDB-lite"/>
    </source>
</evidence>
<evidence type="ECO:0000313" key="2">
    <source>
        <dbReference type="EMBL" id="VDI14409.1"/>
    </source>
</evidence>
<name>A0A8B6D5K4_MYTGA</name>